<accession>A0ABD0P5Q3</accession>
<evidence type="ECO:0000313" key="2">
    <source>
        <dbReference type="Proteomes" id="UP001529510"/>
    </source>
</evidence>
<dbReference type="InterPro" id="IPR015925">
    <property type="entry name" value="Ryanodine_IP3_receptor"/>
</dbReference>
<dbReference type="PANTHER" id="PTHR46399:SF7">
    <property type="entry name" value="RYANODINE RECEPTOR 2"/>
    <property type="match status" value="1"/>
</dbReference>
<evidence type="ECO:0000313" key="1">
    <source>
        <dbReference type="EMBL" id="KAL0169265.1"/>
    </source>
</evidence>
<organism evidence="1 2">
    <name type="scientific">Cirrhinus mrigala</name>
    <name type="common">Mrigala</name>
    <dbReference type="NCBI Taxonomy" id="683832"/>
    <lineage>
        <taxon>Eukaryota</taxon>
        <taxon>Metazoa</taxon>
        <taxon>Chordata</taxon>
        <taxon>Craniata</taxon>
        <taxon>Vertebrata</taxon>
        <taxon>Euteleostomi</taxon>
        <taxon>Actinopterygii</taxon>
        <taxon>Neopterygii</taxon>
        <taxon>Teleostei</taxon>
        <taxon>Ostariophysi</taxon>
        <taxon>Cypriniformes</taxon>
        <taxon>Cyprinidae</taxon>
        <taxon>Labeoninae</taxon>
        <taxon>Labeonini</taxon>
        <taxon>Cirrhinus</taxon>
    </lineage>
</organism>
<protein>
    <submittedName>
        <fullName evidence="1">Uncharacterized protein</fullName>
    </submittedName>
</protein>
<dbReference type="Proteomes" id="UP001529510">
    <property type="component" value="Unassembled WGS sequence"/>
</dbReference>
<sequence length="75" mass="7806">TGLGGTDMALALNRYICVAVLPLLSKYSSLLCDSTSLRIGLVDGLLQGVYSLSKASGLTKAQRDTIQDCLLAVCG</sequence>
<proteinExistence type="predicted"/>
<reference evidence="1 2" key="1">
    <citation type="submission" date="2024-05" db="EMBL/GenBank/DDBJ databases">
        <title>Genome sequencing and assembly of Indian major carp, Cirrhinus mrigala (Hamilton, 1822).</title>
        <authorList>
            <person name="Mohindra V."/>
            <person name="Chowdhury L.M."/>
            <person name="Lal K."/>
            <person name="Jena J.K."/>
        </authorList>
    </citation>
    <scope>NUCLEOTIDE SEQUENCE [LARGE SCALE GENOMIC DNA]</scope>
    <source>
        <strain evidence="1">CM1030</strain>
        <tissue evidence="1">Blood</tissue>
    </source>
</reference>
<feature type="non-terminal residue" evidence="1">
    <location>
        <position position="75"/>
    </location>
</feature>
<keyword evidence="2" id="KW-1185">Reference proteome</keyword>
<gene>
    <name evidence="1" type="ORF">M9458_033861</name>
</gene>
<dbReference type="EMBL" id="JAMKFB020000017">
    <property type="protein sequence ID" value="KAL0169265.1"/>
    <property type="molecule type" value="Genomic_DNA"/>
</dbReference>
<name>A0ABD0P5Q3_CIRMR</name>
<feature type="non-terminal residue" evidence="1">
    <location>
        <position position="1"/>
    </location>
</feature>
<dbReference type="AlphaFoldDB" id="A0ABD0P5Q3"/>
<dbReference type="PANTHER" id="PTHR46399">
    <property type="entry name" value="B30.2/SPRY DOMAIN-CONTAINING PROTEIN"/>
    <property type="match status" value="1"/>
</dbReference>
<comment type="caution">
    <text evidence="1">The sequence shown here is derived from an EMBL/GenBank/DDBJ whole genome shotgun (WGS) entry which is preliminary data.</text>
</comment>